<feature type="region of interest" description="Disordered" evidence="1">
    <location>
        <begin position="1"/>
        <end position="33"/>
    </location>
</feature>
<gene>
    <name evidence="2" type="ORF">NYPRO_LOCUS11122</name>
</gene>
<keyword evidence="3" id="KW-1185">Reference proteome</keyword>
<dbReference type="AlphaFoldDB" id="A0A811YNH8"/>
<evidence type="ECO:0000256" key="1">
    <source>
        <dbReference type="SAM" id="MobiDB-lite"/>
    </source>
</evidence>
<evidence type="ECO:0000313" key="3">
    <source>
        <dbReference type="Proteomes" id="UP000645828"/>
    </source>
</evidence>
<dbReference type="EMBL" id="CAJHUB010000681">
    <property type="protein sequence ID" value="CAD7678324.1"/>
    <property type="molecule type" value="Genomic_DNA"/>
</dbReference>
<protein>
    <submittedName>
        <fullName evidence="2">(raccoon dog) hypothetical protein</fullName>
    </submittedName>
</protein>
<accession>A0A811YNH8</accession>
<comment type="caution">
    <text evidence="2">The sequence shown here is derived from an EMBL/GenBank/DDBJ whole genome shotgun (WGS) entry which is preliminary data.</text>
</comment>
<proteinExistence type="predicted"/>
<name>A0A811YNH8_NYCPR</name>
<organism evidence="2 3">
    <name type="scientific">Nyctereutes procyonoides</name>
    <name type="common">Raccoon dog</name>
    <name type="synonym">Canis procyonoides</name>
    <dbReference type="NCBI Taxonomy" id="34880"/>
    <lineage>
        <taxon>Eukaryota</taxon>
        <taxon>Metazoa</taxon>
        <taxon>Chordata</taxon>
        <taxon>Craniata</taxon>
        <taxon>Vertebrata</taxon>
        <taxon>Euteleostomi</taxon>
        <taxon>Mammalia</taxon>
        <taxon>Eutheria</taxon>
        <taxon>Laurasiatheria</taxon>
        <taxon>Carnivora</taxon>
        <taxon>Caniformia</taxon>
        <taxon>Canidae</taxon>
        <taxon>Nyctereutes</taxon>
    </lineage>
</organism>
<dbReference type="Proteomes" id="UP000645828">
    <property type="component" value="Unassembled WGS sequence"/>
</dbReference>
<sequence length="224" mass="24116">MQIQGRSIRLARPGSHASTVAAGGQSSQLPPFPLRQAGAQHVWPRLPPSEQPGPQKQRGPGAQLLLVPGAWAPPLPHCLHSTAPPPACHPFLEGPLGGVPYNPGWAGQETAAWHLPPGLGGSLGHDMRWGRGGGGHYTSPCRDRPPVHHGRPANQLGVGGPYFCCCFKILSTPPHPTPKIEAAVIKRLQELMTQRKRQNQTVLALDLESLGNHGETERTRVYRQ</sequence>
<evidence type="ECO:0000313" key="2">
    <source>
        <dbReference type="EMBL" id="CAD7678324.1"/>
    </source>
</evidence>
<reference evidence="2" key="1">
    <citation type="submission" date="2020-12" db="EMBL/GenBank/DDBJ databases">
        <authorList>
            <consortium name="Molecular Ecology Group"/>
        </authorList>
    </citation>
    <scope>NUCLEOTIDE SEQUENCE</scope>
    <source>
        <strain evidence="2">TBG_1078</strain>
    </source>
</reference>